<dbReference type="Pfam" id="PF00652">
    <property type="entry name" value="Ricin_B_lectin"/>
    <property type="match status" value="1"/>
</dbReference>
<dbReference type="SMART" id="SM00458">
    <property type="entry name" value="RICIN"/>
    <property type="match status" value="1"/>
</dbReference>
<dbReference type="Gene3D" id="2.80.10.50">
    <property type="match status" value="1"/>
</dbReference>
<evidence type="ECO:0000256" key="1">
    <source>
        <dbReference type="SAM" id="Phobius"/>
    </source>
</evidence>
<feature type="transmembrane region" description="Helical" evidence="1">
    <location>
        <begin position="46"/>
        <end position="69"/>
    </location>
</feature>
<evidence type="ECO:0000313" key="3">
    <source>
        <dbReference type="EMBL" id="CAE8649219.1"/>
    </source>
</evidence>
<dbReference type="AlphaFoldDB" id="A0A813IDP3"/>
<feature type="non-terminal residue" evidence="3">
    <location>
        <position position="233"/>
    </location>
</feature>
<dbReference type="InterPro" id="IPR000772">
    <property type="entry name" value="Ricin_B_lectin"/>
</dbReference>
<dbReference type="InterPro" id="IPR035992">
    <property type="entry name" value="Ricin_B-like_lectins"/>
</dbReference>
<dbReference type="CDD" id="cd00161">
    <property type="entry name" value="beta-trefoil_Ricin-like"/>
    <property type="match status" value="1"/>
</dbReference>
<keyword evidence="1" id="KW-0472">Membrane</keyword>
<comment type="caution">
    <text evidence="3">The sequence shown here is derived from an EMBL/GenBank/DDBJ whole genome shotgun (WGS) entry which is preliminary data.</text>
</comment>
<dbReference type="PROSITE" id="PS50231">
    <property type="entry name" value="RICIN_B_LECTIN"/>
    <property type="match status" value="1"/>
</dbReference>
<evidence type="ECO:0000313" key="4">
    <source>
        <dbReference type="Proteomes" id="UP000626109"/>
    </source>
</evidence>
<protein>
    <recommendedName>
        <fullName evidence="2">Ricin B lectin domain-containing protein</fullName>
    </recommendedName>
</protein>
<organism evidence="3 4">
    <name type="scientific">Polarella glacialis</name>
    <name type="common">Dinoflagellate</name>
    <dbReference type="NCBI Taxonomy" id="89957"/>
    <lineage>
        <taxon>Eukaryota</taxon>
        <taxon>Sar</taxon>
        <taxon>Alveolata</taxon>
        <taxon>Dinophyceae</taxon>
        <taxon>Suessiales</taxon>
        <taxon>Suessiaceae</taxon>
        <taxon>Polarella</taxon>
    </lineage>
</organism>
<name>A0A813IDP3_POLGL</name>
<feature type="domain" description="Ricin B lectin" evidence="2">
    <location>
        <begin position="109"/>
        <end position="233"/>
    </location>
</feature>
<keyword evidence="1" id="KW-0812">Transmembrane</keyword>
<keyword evidence="1" id="KW-1133">Transmembrane helix</keyword>
<dbReference type="Proteomes" id="UP000626109">
    <property type="component" value="Unassembled WGS sequence"/>
</dbReference>
<dbReference type="SUPFAM" id="SSF50370">
    <property type="entry name" value="Ricin B-like lectins"/>
    <property type="match status" value="1"/>
</dbReference>
<evidence type="ECO:0000259" key="2">
    <source>
        <dbReference type="SMART" id="SM00458"/>
    </source>
</evidence>
<gene>
    <name evidence="3" type="ORF">PGLA2088_LOCUS7236</name>
</gene>
<dbReference type="EMBL" id="CAJNNW010007406">
    <property type="protein sequence ID" value="CAE8649219.1"/>
    <property type="molecule type" value="Genomic_DNA"/>
</dbReference>
<accession>A0A813IDP3</accession>
<sequence length="233" mass="25237">MREARVAFYELSSARHAEHANQDSFTEEAFSSVGASRAPCHKAGAAGLFVIAATSLLAAFCLAAGPIGADRAEFRSSPLLRLLPWVPFGGGSGLSTLSTECEDEANTPRHIKWTNHPNMCLSVPAGEARNGVLFQLAVCDSGSPSTQQFLFRSQGGRIQLASNPKLCLDVRSHFNFNGNIVQLWDCNDRDSDQVFFFSSSAAGSKIHWSSHRGKCVDVKDHQAAPGTQIQIWE</sequence>
<proteinExistence type="predicted"/>
<reference evidence="3" key="1">
    <citation type="submission" date="2021-02" db="EMBL/GenBank/DDBJ databases">
        <authorList>
            <person name="Dougan E. K."/>
            <person name="Rhodes N."/>
            <person name="Thang M."/>
            <person name="Chan C."/>
        </authorList>
    </citation>
    <scope>NUCLEOTIDE SEQUENCE</scope>
</reference>